<evidence type="ECO:0000256" key="4">
    <source>
        <dbReference type="SAM" id="MobiDB-lite"/>
    </source>
</evidence>
<dbReference type="InterPro" id="IPR018356">
    <property type="entry name" value="Tscrpt_reg_HTH_DeoR_CS"/>
</dbReference>
<dbReference type="PROSITE" id="PS00894">
    <property type="entry name" value="HTH_DEOR_1"/>
    <property type="match status" value="1"/>
</dbReference>
<reference evidence="6 7" key="1">
    <citation type="submission" date="2019-01" db="EMBL/GenBank/DDBJ databases">
        <authorList>
            <person name="Chen W.-M."/>
        </authorList>
    </citation>
    <scope>NUCLEOTIDE SEQUENCE [LARGE SCALE GENOMIC DNA]</scope>
    <source>
        <strain evidence="6 7">KYPY4</strain>
    </source>
</reference>
<dbReference type="OrthoDB" id="9814815at2"/>
<dbReference type="SUPFAM" id="SSF46785">
    <property type="entry name" value="Winged helix' DNA-binding domain"/>
    <property type="match status" value="1"/>
</dbReference>
<accession>A0A437RB81</accession>
<dbReference type="InterPro" id="IPR050313">
    <property type="entry name" value="Carb_Metab_HTH_regulators"/>
</dbReference>
<keyword evidence="7" id="KW-1185">Reference proteome</keyword>
<protein>
    <submittedName>
        <fullName evidence="6">DeoR/GlpR transcriptional regulator</fullName>
    </submittedName>
</protein>
<proteinExistence type="predicted"/>
<comment type="caution">
    <text evidence="6">The sequence shown here is derived from an EMBL/GenBank/DDBJ whole genome shotgun (WGS) entry which is preliminary data.</text>
</comment>
<dbReference type="AlphaFoldDB" id="A0A437RB81"/>
<evidence type="ECO:0000256" key="3">
    <source>
        <dbReference type="ARBA" id="ARBA00023163"/>
    </source>
</evidence>
<keyword evidence="2" id="KW-0238">DNA-binding</keyword>
<keyword evidence="1" id="KW-0805">Transcription regulation</keyword>
<dbReference type="InterPro" id="IPR001034">
    <property type="entry name" value="DeoR_HTH"/>
</dbReference>
<dbReference type="InterPro" id="IPR036390">
    <property type="entry name" value="WH_DNA-bd_sf"/>
</dbReference>
<evidence type="ECO:0000313" key="6">
    <source>
        <dbReference type="EMBL" id="RVU43937.1"/>
    </source>
</evidence>
<evidence type="ECO:0000256" key="1">
    <source>
        <dbReference type="ARBA" id="ARBA00023015"/>
    </source>
</evidence>
<dbReference type="Pfam" id="PF00455">
    <property type="entry name" value="DeoRC"/>
    <property type="match status" value="1"/>
</dbReference>
<organism evidence="6 7">
    <name type="scientific">Rubrivivax rivuli</name>
    <dbReference type="NCBI Taxonomy" id="1862385"/>
    <lineage>
        <taxon>Bacteria</taxon>
        <taxon>Pseudomonadati</taxon>
        <taxon>Pseudomonadota</taxon>
        <taxon>Betaproteobacteria</taxon>
        <taxon>Burkholderiales</taxon>
        <taxon>Sphaerotilaceae</taxon>
        <taxon>Rubrivivax</taxon>
    </lineage>
</organism>
<feature type="region of interest" description="Disordered" evidence="4">
    <location>
        <begin position="271"/>
        <end position="301"/>
    </location>
</feature>
<keyword evidence="3" id="KW-0804">Transcription</keyword>
<dbReference type="Proteomes" id="UP000285575">
    <property type="component" value="Unassembled WGS sequence"/>
</dbReference>
<dbReference type="PANTHER" id="PTHR30363:SF55">
    <property type="entry name" value="HTH-TYPE TRANSCRIPTIONAL REGULATOR ULAR"/>
    <property type="match status" value="1"/>
</dbReference>
<evidence type="ECO:0000313" key="7">
    <source>
        <dbReference type="Proteomes" id="UP000285575"/>
    </source>
</evidence>
<dbReference type="SUPFAM" id="SSF100950">
    <property type="entry name" value="NagB/RpiA/CoA transferase-like"/>
    <property type="match status" value="1"/>
</dbReference>
<dbReference type="SMART" id="SM01134">
    <property type="entry name" value="DeoRC"/>
    <property type="match status" value="1"/>
</dbReference>
<dbReference type="PANTHER" id="PTHR30363">
    <property type="entry name" value="HTH-TYPE TRANSCRIPTIONAL REGULATOR SRLR-RELATED"/>
    <property type="match status" value="1"/>
</dbReference>
<dbReference type="Gene3D" id="1.10.10.10">
    <property type="entry name" value="Winged helix-like DNA-binding domain superfamily/Winged helix DNA-binding domain"/>
    <property type="match status" value="1"/>
</dbReference>
<sequence length="301" mass="32792">MTNHKRHKKLLKLLDEHGQASTEELMAWLSASAATVRRDLAWLAARQQLVRWRGGAQRLPQAGGGLLRSQTFRHNIGQRAAEKRAIARYAAGLCLPDETVIINGGTTTFMMAEFLATRRLRILTNSFLLAERLLNTSENQVILPGGSVYREQNVIVSPFENDIAQHHYAARMFMGVHGISAAGLVEADPLLVQAERRLMQQAEQLYVLVDSSKFEGRSGLLLCGLDRVSTVITDTGVPDAAVQWLERQGVRVVAVAPEAVPADPMPVVGAEAAVHHSAGQPSAPQRSSARRSRGWPAASAS</sequence>
<gene>
    <name evidence="6" type="ORF">EOE66_20010</name>
</gene>
<dbReference type="GO" id="GO:0003700">
    <property type="term" value="F:DNA-binding transcription factor activity"/>
    <property type="evidence" value="ECO:0007669"/>
    <property type="project" value="InterPro"/>
</dbReference>
<dbReference type="InterPro" id="IPR014036">
    <property type="entry name" value="DeoR-like_C"/>
</dbReference>
<dbReference type="SMART" id="SM00420">
    <property type="entry name" value="HTH_DEOR"/>
    <property type="match status" value="1"/>
</dbReference>
<dbReference type="EMBL" id="SACR01000006">
    <property type="protein sequence ID" value="RVU43937.1"/>
    <property type="molecule type" value="Genomic_DNA"/>
</dbReference>
<name>A0A437RB81_9BURK</name>
<evidence type="ECO:0000259" key="5">
    <source>
        <dbReference type="PROSITE" id="PS51000"/>
    </source>
</evidence>
<dbReference type="RefSeq" id="WP_128230496.1">
    <property type="nucleotide sequence ID" value="NZ_SACR01000006.1"/>
</dbReference>
<dbReference type="Pfam" id="PF08220">
    <property type="entry name" value="HTH_DeoR"/>
    <property type="match status" value="1"/>
</dbReference>
<dbReference type="GO" id="GO:0003677">
    <property type="term" value="F:DNA binding"/>
    <property type="evidence" value="ECO:0007669"/>
    <property type="project" value="UniProtKB-KW"/>
</dbReference>
<evidence type="ECO:0000256" key="2">
    <source>
        <dbReference type="ARBA" id="ARBA00023125"/>
    </source>
</evidence>
<dbReference type="PROSITE" id="PS51000">
    <property type="entry name" value="HTH_DEOR_2"/>
    <property type="match status" value="1"/>
</dbReference>
<feature type="domain" description="HTH deoR-type" evidence="5">
    <location>
        <begin position="3"/>
        <end position="58"/>
    </location>
</feature>
<dbReference type="InterPro" id="IPR037171">
    <property type="entry name" value="NagB/RpiA_transferase-like"/>
</dbReference>
<dbReference type="InterPro" id="IPR036388">
    <property type="entry name" value="WH-like_DNA-bd_sf"/>
</dbReference>